<proteinExistence type="predicted"/>
<dbReference type="Proteomes" id="UP000000718">
    <property type="component" value="Chromosome"/>
</dbReference>
<dbReference type="PATRIC" id="fig|289376.4.peg.1660"/>
<keyword evidence="2" id="KW-1185">Reference proteome</keyword>
<organism evidence="1 2">
    <name type="scientific">Thermodesulfovibrio yellowstonii (strain ATCC 51303 / DSM 11347 / YP87)</name>
    <dbReference type="NCBI Taxonomy" id="289376"/>
    <lineage>
        <taxon>Bacteria</taxon>
        <taxon>Pseudomonadati</taxon>
        <taxon>Nitrospirota</taxon>
        <taxon>Thermodesulfovibrionia</taxon>
        <taxon>Thermodesulfovibrionales</taxon>
        <taxon>Thermodesulfovibrionaceae</taxon>
        <taxon>Thermodesulfovibrio</taxon>
    </lineage>
</organism>
<reference evidence="2" key="1">
    <citation type="submission" date="2008-08" db="EMBL/GenBank/DDBJ databases">
        <title>The complete genome sequence of Thermodesulfovibrio yellowstonii strain ATCC 51303 / DSM 11347 / YP87.</title>
        <authorList>
            <person name="Dodson R.J."/>
            <person name="Durkin A.S."/>
            <person name="Wu M."/>
            <person name="Eisen J."/>
            <person name="Sutton G."/>
        </authorList>
    </citation>
    <scope>NUCLEOTIDE SEQUENCE [LARGE SCALE GENOMIC DNA]</scope>
    <source>
        <strain evidence="2">ATCC 51303 / DSM 11347 / YP87</strain>
    </source>
</reference>
<name>B5YH06_THEYD</name>
<reference evidence="1 2" key="2">
    <citation type="journal article" date="2015" name="Genome Announc.">
        <title>Genome Sequence of the Sulfate-Reducing Thermophilic Bacterium Thermodesulfovibrio yellowstonii Strain DSM 11347T (Phylum Nitrospirae).</title>
        <authorList>
            <person name="Bhatnagar S."/>
            <person name="Badger J.H."/>
            <person name="Madupu R."/>
            <person name="Khouri H.M."/>
            <person name="O'Connor E.M."/>
            <person name="Robb F.T."/>
            <person name="Ward N.L."/>
            <person name="Eisen J.A."/>
        </authorList>
    </citation>
    <scope>NUCLEOTIDE SEQUENCE [LARGE SCALE GENOMIC DNA]</scope>
    <source>
        <strain evidence="2">ATCC 51303 / DSM 11347 / YP87</strain>
    </source>
</reference>
<evidence type="ECO:0000313" key="2">
    <source>
        <dbReference type="Proteomes" id="UP000000718"/>
    </source>
</evidence>
<dbReference type="HOGENOM" id="CLU_3349824_0_0_0"/>
<evidence type="ECO:0000313" key="1">
    <source>
        <dbReference type="EMBL" id="ACI21436.1"/>
    </source>
</evidence>
<dbReference type="AlphaFoldDB" id="B5YH06"/>
<gene>
    <name evidence="1" type="ordered locus">THEYE_A1705</name>
</gene>
<protein>
    <submittedName>
        <fullName evidence="1">Uncharacterized protein</fullName>
    </submittedName>
</protein>
<dbReference type="OrthoDB" id="1809212at2"/>
<dbReference type="KEGG" id="tye:THEYE_A1705"/>
<accession>B5YH06</accession>
<dbReference type="InParanoid" id="B5YH06"/>
<sequence>MEKIKKLSGLFRKYNVALAYVFGSQKKRAINTLFRFI</sequence>
<dbReference type="EnsemblBacteria" id="ACI21436">
    <property type="protein sequence ID" value="ACI21436"/>
    <property type="gene ID" value="THEYE_A1705"/>
</dbReference>
<dbReference type="STRING" id="289376.THEYE_A1705"/>
<dbReference type="EMBL" id="CP001147">
    <property type="protein sequence ID" value="ACI21436.1"/>
    <property type="molecule type" value="Genomic_DNA"/>
</dbReference>